<dbReference type="STRING" id="1305675.BFG57_00230"/>
<protein>
    <recommendedName>
        <fullName evidence="3">Heptaprenyl diphosphate synthase</fullName>
    </recommendedName>
</protein>
<proteinExistence type="predicted"/>
<dbReference type="EMBL" id="MJEH01000011">
    <property type="protein sequence ID" value="OEH93457.1"/>
    <property type="molecule type" value="Genomic_DNA"/>
</dbReference>
<gene>
    <name evidence="1" type="ORF">BFG57_00230</name>
</gene>
<dbReference type="AlphaFoldDB" id="A0A1E5LHA9"/>
<keyword evidence="2" id="KW-1185">Reference proteome</keyword>
<name>A0A1E5LHA9_9BACI</name>
<dbReference type="GO" id="GO:0009234">
    <property type="term" value="P:menaquinone biosynthetic process"/>
    <property type="evidence" value="ECO:0007669"/>
    <property type="project" value="InterPro"/>
</dbReference>
<dbReference type="Gene3D" id="1.20.120.1450">
    <property type="match status" value="1"/>
</dbReference>
<dbReference type="InterPro" id="IPR009920">
    <property type="entry name" value="HEPPP_synth_su1"/>
</dbReference>
<dbReference type="Proteomes" id="UP000095209">
    <property type="component" value="Unassembled WGS sequence"/>
</dbReference>
<dbReference type="RefSeq" id="WP_069716360.1">
    <property type="nucleotide sequence ID" value="NZ_MJEH01000011.1"/>
</dbReference>
<dbReference type="Pfam" id="PF07307">
    <property type="entry name" value="HEPPP_synt_1"/>
    <property type="match status" value="1"/>
</dbReference>
<accession>A0A1E5LHA9</accession>
<evidence type="ECO:0000313" key="1">
    <source>
        <dbReference type="EMBL" id="OEH93457.1"/>
    </source>
</evidence>
<evidence type="ECO:0000313" key="2">
    <source>
        <dbReference type="Proteomes" id="UP000095209"/>
    </source>
</evidence>
<evidence type="ECO:0008006" key="3">
    <source>
        <dbReference type="Google" id="ProtNLM"/>
    </source>
</evidence>
<comment type="caution">
    <text evidence="1">The sequence shown here is derived from an EMBL/GenBank/DDBJ whole genome shotgun (WGS) entry which is preliminary data.</text>
</comment>
<reference evidence="1 2" key="1">
    <citation type="submission" date="2016-08" db="EMBL/GenBank/DDBJ databases">
        <title>Genome of Bacillus solimangrovi GH2-4.</title>
        <authorList>
            <person name="Lim S."/>
            <person name="Kim B.-C."/>
        </authorList>
    </citation>
    <scope>NUCLEOTIDE SEQUENCE [LARGE SCALE GENOMIC DNA]</scope>
    <source>
        <strain evidence="1 2">GH2-4</strain>
    </source>
</reference>
<organism evidence="1 2">
    <name type="scientific">Bacillus solimangrovi</name>
    <dbReference type="NCBI Taxonomy" id="1305675"/>
    <lineage>
        <taxon>Bacteria</taxon>
        <taxon>Bacillati</taxon>
        <taxon>Bacillota</taxon>
        <taxon>Bacilli</taxon>
        <taxon>Bacillales</taxon>
        <taxon>Bacillaceae</taxon>
        <taxon>Bacillus</taxon>
    </lineage>
</organism>
<sequence length="273" mass="31922">MNNSYNDIEQIKTTIETQLKHPYLMKFIEQPVIDNDKLMLLHEVLDDTKSSVAMKRDYMVSTMLVQVALDTHEQVLTSSLHNNDEAMKSRQLTVLAGVYYSTLYYHLLAKIGDVPMIRNLAKGIREINEHKISVYQKDSGGIENLINSIREIESSLIQKTADFLKVPHIKKLAAEMCLYKRLKSERELFIKQRFSILFDAIKKEVVNGESSIARNIDEQRKHLLNICDYYIEQTQLQIEKQLEQFGFSEVLRTRINEMLFHYQYVKEKVVEEG</sequence>